<accession>A0A0U9HPA8</accession>
<protein>
    <submittedName>
        <fullName evidence="1">Uncharacterized protein</fullName>
    </submittedName>
</protein>
<evidence type="ECO:0000313" key="1">
    <source>
        <dbReference type="EMBL" id="GAQ25697.1"/>
    </source>
</evidence>
<dbReference type="EMBL" id="DF977002">
    <property type="protein sequence ID" value="GAQ25697.1"/>
    <property type="molecule type" value="Genomic_DNA"/>
</dbReference>
<dbReference type="AlphaFoldDB" id="A0A0U9HPA8"/>
<dbReference type="Proteomes" id="UP000062160">
    <property type="component" value="Unassembled WGS sequence"/>
</dbReference>
<evidence type="ECO:0000313" key="2">
    <source>
        <dbReference type="Proteomes" id="UP000062160"/>
    </source>
</evidence>
<sequence length="45" mass="5178">MVIIGELKKEFQRRGGILKTAELNELGLSSRQIKKTFGCWSYYKG</sequence>
<reference evidence="1" key="1">
    <citation type="journal article" date="2016" name="Genome Announc.">
        <title>Draft Genome Sequence of the Syntrophic Lactate-Degrading Bacterium Tepidanaerobacter syntrophicus JLT.</title>
        <authorList>
            <person name="Matsuura N."/>
            <person name="Ohashi A."/>
            <person name="Tourlousse D.M."/>
            <person name="Sekiguchi Y."/>
        </authorList>
    </citation>
    <scope>NUCLEOTIDE SEQUENCE [LARGE SCALE GENOMIC DNA]</scope>
    <source>
        <strain evidence="1">JL</strain>
    </source>
</reference>
<proteinExistence type="predicted"/>
<name>A0A0U9HPA8_9FIRM</name>
<keyword evidence="2" id="KW-1185">Reference proteome</keyword>
<organism evidence="1">
    <name type="scientific">Tepidanaerobacter syntrophicus</name>
    <dbReference type="NCBI Taxonomy" id="224999"/>
    <lineage>
        <taxon>Bacteria</taxon>
        <taxon>Bacillati</taxon>
        <taxon>Bacillota</taxon>
        <taxon>Clostridia</taxon>
        <taxon>Thermosediminibacterales</taxon>
        <taxon>Tepidanaerobacteraceae</taxon>
        <taxon>Tepidanaerobacter</taxon>
    </lineage>
</organism>
<gene>
    <name evidence="1" type="ORF">TSYNT_8234</name>
</gene>
<dbReference type="STRING" id="224999.GCA_001485475_01733"/>